<organism evidence="3 4">
    <name type="scientific">Pedobacter frigiditerrae</name>
    <dbReference type="NCBI Taxonomy" id="2530452"/>
    <lineage>
        <taxon>Bacteria</taxon>
        <taxon>Pseudomonadati</taxon>
        <taxon>Bacteroidota</taxon>
        <taxon>Sphingobacteriia</taxon>
        <taxon>Sphingobacteriales</taxon>
        <taxon>Sphingobacteriaceae</taxon>
        <taxon>Pedobacter</taxon>
    </lineage>
</organism>
<evidence type="ECO:0000313" key="4">
    <source>
        <dbReference type="Proteomes" id="UP000292884"/>
    </source>
</evidence>
<dbReference type="InterPro" id="IPR032466">
    <property type="entry name" value="Metal_Hydrolase"/>
</dbReference>
<dbReference type="Pfam" id="PF12890">
    <property type="entry name" value="DHOase"/>
    <property type="match status" value="1"/>
</dbReference>
<accession>A0A4R0MXP2</accession>
<dbReference type="InterPro" id="IPR011059">
    <property type="entry name" value="Metal-dep_hydrolase_composite"/>
</dbReference>
<dbReference type="NCBIfam" id="TIGR00857">
    <property type="entry name" value="pyrC_multi"/>
    <property type="match status" value="1"/>
</dbReference>
<evidence type="ECO:0000313" key="3">
    <source>
        <dbReference type="EMBL" id="TCC92059.1"/>
    </source>
</evidence>
<dbReference type="SUPFAM" id="SSF51556">
    <property type="entry name" value="Metallo-dependent hydrolases"/>
    <property type="match status" value="1"/>
</dbReference>
<name>A0A4R0MXP2_9SPHI</name>
<dbReference type="Gene3D" id="3.20.20.140">
    <property type="entry name" value="Metal-dependent hydrolases"/>
    <property type="match status" value="1"/>
</dbReference>
<dbReference type="GO" id="GO:0046872">
    <property type="term" value="F:metal ion binding"/>
    <property type="evidence" value="ECO:0007669"/>
    <property type="project" value="InterPro"/>
</dbReference>
<dbReference type="InterPro" id="IPR050138">
    <property type="entry name" value="DHOase/Allantoinase_Hydrolase"/>
</dbReference>
<dbReference type="AlphaFoldDB" id="A0A4R0MXP2"/>
<dbReference type="SUPFAM" id="SSF51338">
    <property type="entry name" value="Composite domain of metallo-dependent hydrolases"/>
    <property type="match status" value="1"/>
</dbReference>
<proteinExistence type="predicted"/>
<feature type="domain" description="Dihydroorotase catalytic" evidence="2">
    <location>
        <begin position="51"/>
        <end position="236"/>
    </location>
</feature>
<reference evidence="3 4" key="1">
    <citation type="submission" date="2019-02" db="EMBL/GenBank/DDBJ databases">
        <title>Pedobacter sp. RP-1-13 sp. nov., isolated from Arctic soil.</title>
        <authorList>
            <person name="Dahal R.H."/>
        </authorList>
    </citation>
    <scope>NUCLEOTIDE SEQUENCE [LARGE SCALE GENOMIC DNA]</scope>
    <source>
        <strain evidence="3 4">RP-1-13</strain>
    </source>
</reference>
<keyword evidence="4" id="KW-1185">Reference proteome</keyword>
<dbReference type="InterPro" id="IPR024403">
    <property type="entry name" value="DHOase_cat"/>
</dbReference>
<dbReference type="GO" id="GO:0005737">
    <property type="term" value="C:cytoplasm"/>
    <property type="evidence" value="ECO:0007669"/>
    <property type="project" value="TreeGrafter"/>
</dbReference>
<dbReference type="InterPro" id="IPR004722">
    <property type="entry name" value="DHOase"/>
</dbReference>
<comment type="caution">
    <text evidence="3">The sequence shown here is derived from an EMBL/GenBank/DDBJ whole genome shotgun (WGS) entry which is preliminary data.</text>
</comment>
<dbReference type="RefSeq" id="WP_131553001.1">
    <property type="nucleotide sequence ID" value="NZ_SJSK01000002.1"/>
</dbReference>
<keyword evidence="1" id="KW-0665">Pyrimidine biosynthesis</keyword>
<evidence type="ECO:0000259" key="2">
    <source>
        <dbReference type="Pfam" id="PF12890"/>
    </source>
</evidence>
<dbReference type="GO" id="GO:0004151">
    <property type="term" value="F:dihydroorotase activity"/>
    <property type="evidence" value="ECO:0007669"/>
    <property type="project" value="InterPro"/>
</dbReference>
<dbReference type="GO" id="GO:0006145">
    <property type="term" value="P:purine nucleobase catabolic process"/>
    <property type="evidence" value="ECO:0007669"/>
    <property type="project" value="TreeGrafter"/>
</dbReference>
<dbReference type="Gene3D" id="2.30.40.10">
    <property type="entry name" value="Urease, subunit C, domain 1"/>
    <property type="match status" value="1"/>
</dbReference>
<protein>
    <submittedName>
        <fullName evidence="3">Dihydroorotase</fullName>
    </submittedName>
</protein>
<dbReference type="Proteomes" id="UP000292884">
    <property type="component" value="Unassembled WGS sequence"/>
</dbReference>
<gene>
    <name evidence="3" type="ORF">EZ428_10025</name>
</gene>
<dbReference type="PANTHER" id="PTHR43668:SF2">
    <property type="entry name" value="ALLANTOINASE"/>
    <property type="match status" value="1"/>
</dbReference>
<dbReference type="OrthoDB" id="9765462at2"/>
<sequence>MNLLIKGITIADPNSEFNQQTADVRVEQGKISAIEKNLLPLKNEAIFESNGAVLSPGFFDLNCMIGDPGLETKEDIQTGTAAAKAGGFTGLAVLPNTKPVVQSKGEVEYILNRAKNNLVDVFPIGAISHDLEGKELAELFDMKNAGAVAFSDGSKAISDDGFVSRALQYSLGFDGLLMLYPENKSIAGKAQVNESKNNVLLGMKGVPALAEEMQVSRDIFLATYHNAPIHISNISTLGSVALIKKAKKDGVKITCDVAAHQLVFTEDLLNDFDSNYKVKPPLRGKSDQKALLAGLKDGTIDAVSSQHRPHEIEFKDVEFEIAAYGIIALQTVLPLLLQAGLDSNLIAEKLSINPRSILNLTIPKIKKGEVANFVIYNPTKKWEYNATNNASKSSNSPLMGKTLTGKVELVYNNNQFQKYEQ</sequence>
<dbReference type="GO" id="GO:0004038">
    <property type="term" value="F:allantoinase activity"/>
    <property type="evidence" value="ECO:0007669"/>
    <property type="project" value="TreeGrafter"/>
</dbReference>
<dbReference type="EMBL" id="SJSK01000002">
    <property type="protein sequence ID" value="TCC92059.1"/>
    <property type="molecule type" value="Genomic_DNA"/>
</dbReference>
<evidence type="ECO:0000256" key="1">
    <source>
        <dbReference type="ARBA" id="ARBA00022975"/>
    </source>
</evidence>
<dbReference type="CDD" id="cd01317">
    <property type="entry name" value="DHOase_IIa"/>
    <property type="match status" value="1"/>
</dbReference>
<dbReference type="PANTHER" id="PTHR43668">
    <property type="entry name" value="ALLANTOINASE"/>
    <property type="match status" value="1"/>
</dbReference>
<dbReference type="GO" id="GO:0006221">
    <property type="term" value="P:pyrimidine nucleotide biosynthetic process"/>
    <property type="evidence" value="ECO:0007669"/>
    <property type="project" value="UniProtKB-KW"/>
</dbReference>